<evidence type="ECO:0000259" key="6">
    <source>
        <dbReference type="Pfam" id="PF00884"/>
    </source>
</evidence>
<dbReference type="InterPro" id="IPR017850">
    <property type="entry name" value="Alkaline_phosphatase_core_sf"/>
</dbReference>
<name>A0A517X0T5_9PLAN</name>
<gene>
    <name evidence="7" type="primary">atsA_46</name>
    <name evidence="7" type="ORF">V202x_45270</name>
</gene>
<dbReference type="GO" id="GO:0004065">
    <property type="term" value="F:arylsulfatase activity"/>
    <property type="evidence" value="ECO:0007669"/>
    <property type="project" value="UniProtKB-EC"/>
</dbReference>
<keyword evidence="2" id="KW-0479">Metal-binding</keyword>
<dbReference type="Proteomes" id="UP000318384">
    <property type="component" value="Chromosome"/>
</dbReference>
<evidence type="ECO:0000313" key="7">
    <source>
        <dbReference type="EMBL" id="QDU11111.1"/>
    </source>
</evidence>
<dbReference type="AlphaFoldDB" id="A0A517X0T5"/>
<dbReference type="InterPro" id="IPR050738">
    <property type="entry name" value="Sulfatase"/>
</dbReference>
<dbReference type="Gene3D" id="3.30.1120.10">
    <property type="match status" value="1"/>
</dbReference>
<proteinExistence type="inferred from homology"/>
<evidence type="ECO:0000256" key="4">
    <source>
        <dbReference type="ARBA" id="ARBA00022837"/>
    </source>
</evidence>
<organism evidence="7 8">
    <name type="scientific">Gimesia aquarii</name>
    <dbReference type="NCBI Taxonomy" id="2527964"/>
    <lineage>
        <taxon>Bacteria</taxon>
        <taxon>Pseudomonadati</taxon>
        <taxon>Planctomycetota</taxon>
        <taxon>Planctomycetia</taxon>
        <taxon>Planctomycetales</taxon>
        <taxon>Planctomycetaceae</taxon>
        <taxon>Gimesia</taxon>
    </lineage>
</organism>
<dbReference type="EMBL" id="CP037422">
    <property type="protein sequence ID" value="QDU11111.1"/>
    <property type="molecule type" value="Genomic_DNA"/>
</dbReference>
<dbReference type="PROSITE" id="PS00523">
    <property type="entry name" value="SULFATASE_1"/>
    <property type="match status" value="1"/>
</dbReference>
<protein>
    <submittedName>
        <fullName evidence="7">Arylsulfatase</fullName>
        <ecNumber evidence="7">3.1.6.1</ecNumber>
    </submittedName>
</protein>
<dbReference type="Gene3D" id="3.40.720.10">
    <property type="entry name" value="Alkaline Phosphatase, subunit A"/>
    <property type="match status" value="1"/>
</dbReference>
<keyword evidence="8" id="KW-1185">Reference proteome</keyword>
<dbReference type="GO" id="GO:0046872">
    <property type="term" value="F:metal ion binding"/>
    <property type="evidence" value="ECO:0007669"/>
    <property type="project" value="UniProtKB-KW"/>
</dbReference>
<evidence type="ECO:0000256" key="5">
    <source>
        <dbReference type="SAM" id="SignalP"/>
    </source>
</evidence>
<dbReference type="Pfam" id="PF00884">
    <property type="entry name" value="Sulfatase"/>
    <property type="match status" value="1"/>
</dbReference>
<feature type="domain" description="Sulfatase N-terminal" evidence="6">
    <location>
        <begin position="41"/>
        <end position="355"/>
    </location>
</feature>
<reference evidence="7 8" key="1">
    <citation type="submission" date="2019-03" db="EMBL/GenBank/DDBJ databases">
        <title>Deep-cultivation of Planctomycetes and their phenomic and genomic characterization uncovers novel biology.</title>
        <authorList>
            <person name="Wiegand S."/>
            <person name="Jogler M."/>
            <person name="Boedeker C."/>
            <person name="Pinto D."/>
            <person name="Vollmers J."/>
            <person name="Rivas-Marin E."/>
            <person name="Kohn T."/>
            <person name="Peeters S.H."/>
            <person name="Heuer A."/>
            <person name="Rast P."/>
            <person name="Oberbeckmann S."/>
            <person name="Bunk B."/>
            <person name="Jeske O."/>
            <person name="Meyerdierks A."/>
            <person name="Storesund J.E."/>
            <person name="Kallscheuer N."/>
            <person name="Luecker S."/>
            <person name="Lage O.M."/>
            <person name="Pohl T."/>
            <person name="Merkel B.J."/>
            <person name="Hornburger P."/>
            <person name="Mueller R.-W."/>
            <person name="Bruemmer F."/>
            <person name="Labrenz M."/>
            <person name="Spormann A.M."/>
            <person name="Op den Camp H."/>
            <person name="Overmann J."/>
            <person name="Amann R."/>
            <person name="Jetten M.S.M."/>
            <person name="Mascher T."/>
            <person name="Medema M.H."/>
            <person name="Devos D.P."/>
            <person name="Kaster A.-K."/>
            <person name="Ovreas L."/>
            <person name="Rohde M."/>
            <person name="Galperin M.Y."/>
            <person name="Jogler C."/>
        </authorList>
    </citation>
    <scope>NUCLEOTIDE SEQUENCE [LARGE SCALE GENOMIC DNA]</scope>
    <source>
        <strain evidence="7 8">V202</strain>
    </source>
</reference>
<dbReference type="PANTHER" id="PTHR42693:SF33">
    <property type="entry name" value="ARYLSULFATASE"/>
    <property type="match status" value="1"/>
</dbReference>
<dbReference type="InterPro" id="IPR000917">
    <property type="entry name" value="Sulfatase_N"/>
</dbReference>
<dbReference type="SUPFAM" id="SSF53649">
    <property type="entry name" value="Alkaline phosphatase-like"/>
    <property type="match status" value="1"/>
</dbReference>
<dbReference type="EC" id="3.1.6.1" evidence="7"/>
<keyword evidence="3 7" id="KW-0378">Hydrolase</keyword>
<feature type="chain" id="PRO_5022057342" evidence="5">
    <location>
        <begin position="32"/>
        <end position="468"/>
    </location>
</feature>
<evidence type="ECO:0000256" key="2">
    <source>
        <dbReference type="ARBA" id="ARBA00022723"/>
    </source>
</evidence>
<comment type="similarity">
    <text evidence="1">Belongs to the sulfatase family.</text>
</comment>
<keyword evidence="5" id="KW-0732">Signal</keyword>
<accession>A0A517X0T5</accession>
<dbReference type="PROSITE" id="PS00149">
    <property type="entry name" value="SULFATASE_2"/>
    <property type="match status" value="1"/>
</dbReference>
<evidence type="ECO:0000313" key="8">
    <source>
        <dbReference type="Proteomes" id="UP000318384"/>
    </source>
</evidence>
<dbReference type="PANTHER" id="PTHR42693">
    <property type="entry name" value="ARYLSULFATASE FAMILY MEMBER"/>
    <property type="match status" value="1"/>
</dbReference>
<dbReference type="InterPro" id="IPR024607">
    <property type="entry name" value="Sulfatase_CS"/>
</dbReference>
<evidence type="ECO:0000256" key="3">
    <source>
        <dbReference type="ARBA" id="ARBA00022801"/>
    </source>
</evidence>
<sequence length="468" mass="52349" precursor="true">MKQKESHLMRVPHSLQAFFFLLLILFWSASAADANTKPASPNVLVILVDDLGYGDLSSYGASDLKSPHIDKLIARGMKFTNFYANCPVCSPTRAALLTGHYQDLVGVPGVIRTHPENSWGYFLPSASTLANVFQQAGYHTGIIGKWHLGLESPNTPNERGFDTFRGFLGDMMDDYYLHRRHNVNYMRFNQQTITPKGHATDLFTDWTCEFLEQQAKTTEPFFLYLAYNAPHTPIQPPDEWIEKVTRREAGITAKRAKLVALIEHLDAGIGKVIQTLDQTGLSENTIIVFTSDNGGQVNVGANNGNLRDGKQSVYEGGLKVPAGIVWKNRIAPHSQNDFMAMSMDLFPTLCEAAGITVPANLDAVSFLPTLEGKSQPPLRKHWFFRRREGGNRYGGKTIEAIRSGDWKLLQNSPFAPLELYNLKTDPLETKDLAHKNRKKFNELSALLRAEIQRYGSVPWQKPLNSAAK</sequence>
<feature type="signal peptide" evidence="5">
    <location>
        <begin position="1"/>
        <end position="31"/>
    </location>
</feature>
<keyword evidence="4" id="KW-0106">Calcium</keyword>
<evidence type="ECO:0000256" key="1">
    <source>
        <dbReference type="ARBA" id="ARBA00008779"/>
    </source>
</evidence>